<gene>
    <name evidence="2" type="ORF">CAEBREN_08211</name>
</gene>
<name>G0PCI8_CAEBE</name>
<organism evidence="3">
    <name type="scientific">Caenorhabditis brenneri</name>
    <name type="common">Nematode worm</name>
    <dbReference type="NCBI Taxonomy" id="135651"/>
    <lineage>
        <taxon>Eukaryota</taxon>
        <taxon>Metazoa</taxon>
        <taxon>Ecdysozoa</taxon>
        <taxon>Nematoda</taxon>
        <taxon>Chromadorea</taxon>
        <taxon>Rhabditida</taxon>
        <taxon>Rhabditina</taxon>
        <taxon>Rhabditomorpha</taxon>
        <taxon>Rhabditoidea</taxon>
        <taxon>Rhabditidae</taxon>
        <taxon>Peloderinae</taxon>
        <taxon>Caenorhabditis</taxon>
    </lineage>
</organism>
<feature type="compositionally biased region" description="Basic and acidic residues" evidence="1">
    <location>
        <begin position="97"/>
        <end position="118"/>
    </location>
</feature>
<proteinExistence type="predicted"/>
<accession>G0PCI8</accession>
<feature type="region of interest" description="Disordered" evidence="1">
    <location>
        <begin position="84"/>
        <end position="126"/>
    </location>
</feature>
<protein>
    <submittedName>
        <fullName evidence="2">Uncharacterized protein</fullName>
    </submittedName>
</protein>
<dbReference type="AlphaFoldDB" id="G0PCI8"/>
<keyword evidence="3" id="KW-1185">Reference proteome</keyword>
<evidence type="ECO:0000256" key="1">
    <source>
        <dbReference type="SAM" id="MobiDB-lite"/>
    </source>
</evidence>
<dbReference type="Proteomes" id="UP000008068">
    <property type="component" value="Unassembled WGS sequence"/>
</dbReference>
<evidence type="ECO:0000313" key="2">
    <source>
        <dbReference type="EMBL" id="EGT51138.1"/>
    </source>
</evidence>
<evidence type="ECO:0000313" key="3">
    <source>
        <dbReference type="Proteomes" id="UP000008068"/>
    </source>
</evidence>
<dbReference type="InParanoid" id="G0PCI8"/>
<reference evidence="3" key="1">
    <citation type="submission" date="2011-07" db="EMBL/GenBank/DDBJ databases">
        <authorList>
            <consortium name="Caenorhabditis brenneri Sequencing and Analysis Consortium"/>
            <person name="Wilson R.K."/>
        </authorList>
    </citation>
    <scope>NUCLEOTIDE SEQUENCE [LARGE SCALE GENOMIC DNA]</scope>
    <source>
        <strain evidence="3">PB2801</strain>
    </source>
</reference>
<sequence>MSTEIDYAGHMTEAVAARIQAETKAGKKRQVDEVQHLLDIAKMIGRMMMEEDADRRRKEPETLITDEKQIKARIDNEIGRIFELADANPSPSEDPAETDRIGKMEEKQRLRNEQLAEKKKIKKNGK</sequence>
<dbReference type="HOGENOM" id="CLU_1983526_0_0_1"/>
<dbReference type="EMBL" id="GL380245">
    <property type="protein sequence ID" value="EGT51138.1"/>
    <property type="molecule type" value="Genomic_DNA"/>
</dbReference>